<proteinExistence type="predicted"/>
<keyword evidence="1" id="KW-0472">Membrane</keyword>
<protein>
    <recommendedName>
        <fullName evidence="4">Transmembrane protein</fullName>
    </recommendedName>
</protein>
<evidence type="ECO:0000313" key="3">
    <source>
        <dbReference type="Proteomes" id="UP001386955"/>
    </source>
</evidence>
<keyword evidence="3" id="KW-1185">Reference proteome</keyword>
<reference evidence="2 3" key="1">
    <citation type="submission" date="2024-01" db="EMBL/GenBank/DDBJ databases">
        <title>The genomes of 5 underutilized Papilionoideae crops provide insights into root nodulation and disease resistanc.</title>
        <authorList>
            <person name="Jiang F."/>
        </authorList>
    </citation>
    <scope>NUCLEOTIDE SEQUENCE [LARGE SCALE GENOMIC DNA]</scope>
    <source>
        <strain evidence="2">DUOXIRENSHENG_FW03</strain>
        <tissue evidence="2">Leaves</tissue>
    </source>
</reference>
<dbReference type="Proteomes" id="UP001386955">
    <property type="component" value="Unassembled WGS sequence"/>
</dbReference>
<comment type="caution">
    <text evidence="2">The sequence shown here is derived from an EMBL/GenBank/DDBJ whole genome shotgun (WGS) entry which is preliminary data.</text>
</comment>
<evidence type="ECO:0000256" key="1">
    <source>
        <dbReference type="SAM" id="Phobius"/>
    </source>
</evidence>
<keyword evidence="1" id="KW-0812">Transmembrane</keyword>
<keyword evidence="1" id="KW-1133">Transmembrane helix</keyword>
<sequence>MAPNNLWGLISESSHIIKAHPRHFSILFLIFLFPLFFLFLISPTLSHLSNYFFTNTNLQQQQTTNPTSLLYSLFLSLFSISGLISIIYSVFHFFYGQQVKFSSAIRSTPSSFLPLFATTIVSQAIIFFISLIYALLLFLLIHLVADFLNVTIPLSSPYIIGFFVALPLLLVITYLQVNWVLVPVIVVVESCWGLEPLRRSARLIKGMKGVALSSFFFYGFVSLLFLWNCLFVIKGYDGETKTWGTVVRNWMVIVLYSYLIATLMLSKIAVTTLLYIYCKANHGENVEEFDKDYVSLPFHDRKVSEAV</sequence>
<feature type="transmembrane region" description="Helical" evidence="1">
    <location>
        <begin position="157"/>
        <end position="188"/>
    </location>
</feature>
<evidence type="ECO:0008006" key="4">
    <source>
        <dbReference type="Google" id="ProtNLM"/>
    </source>
</evidence>
<accession>A0AAN9SV27</accession>
<name>A0AAN9SV27_PSOTE</name>
<dbReference type="AlphaFoldDB" id="A0AAN9SV27"/>
<dbReference type="PANTHER" id="PTHR33133">
    <property type="entry name" value="OS08G0107100 PROTEIN-RELATED"/>
    <property type="match status" value="1"/>
</dbReference>
<dbReference type="EMBL" id="JAYMYS010000003">
    <property type="protein sequence ID" value="KAK7400879.1"/>
    <property type="molecule type" value="Genomic_DNA"/>
</dbReference>
<evidence type="ECO:0000313" key="2">
    <source>
        <dbReference type="EMBL" id="KAK7400879.1"/>
    </source>
</evidence>
<feature type="transmembrane region" description="Helical" evidence="1">
    <location>
        <begin position="209"/>
        <end position="233"/>
    </location>
</feature>
<gene>
    <name evidence="2" type="ORF">VNO78_12188</name>
</gene>
<feature type="transmembrane region" description="Helical" evidence="1">
    <location>
        <begin position="253"/>
        <end position="277"/>
    </location>
</feature>
<dbReference type="PANTHER" id="PTHR33133:SF7">
    <property type="entry name" value="F26K24.10 PROTEIN-RELATED"/>
    <property type="match status" value="1"/>
</dbReference>
<feature type="transmembrane region" description="Helical" evidence="1">
    <location>
        <begin position="26"/>
        <end position="49"/>
    </location>
</feature>
<feature type="transmembrane region" description="Helical" evidence="1">
    <location>
        <begin position="112"/>
        <end position="145"/>
    </location>
</feature>
<organism evidence="2 3">
    <name type="scientific">Psophocarpus tetragonolobus</name>
    <name type="common">Winged bean</name>
    <name type="synonym">Dolichos tetragonolobus</name>
    <dbReference type="NCBI Taxonomy" id="3891"/>
    <lineage>
        <taxon>Eukaryota</taxon>
        <taxon>Viridiplantae</taxon>
        <taxon>Streptophyta</taxon>
        <taxon>Embryophyta</taxon>
        <taxon>Tracheophyta</taxon>
        <taxon>Spermatophyta</taxon>
        <taxon>Magnoliopsida</taxon>
        <taxon>eudicotyledons</taxon>
        <taxon>Gunneridae</taxon>
        <taxon>Pentapetalae</taxon>
        <taxon>rosids</taxon>
        <taxon>fabids</taxon>
        <taxon>Fabales</taxon>
        <taxon>Fabaceae</taxon>
        <taxon>Papilionoideae</taxon>
        <taxon>50 kb inversion clade</taxon>
        <taxon>NPAAA clade</taxon>
        <taxon>indigoferoid/millettioid clade</taxon>
        <taxon>Phaseoleae</taxon>
        <taxon>Psophocarpus</taxon>
    </lineage>
</organism>
<feature type="transmembrane region" description="Helical" evidence="1">
    <location>
        <begin position="69"/>
        <end position="91"/>
    </location>
</feature>